<dbReference type="GO" id="GO:0009736">
    <property type="term" value="P:cytokinin-activated signaling pathway"/>
    <property type="evidence" value="ECO:0007669"/>
    <property type="project" value="InterPro"/>
</dbReference>
<dbReference type="Proteomes" id="UP000434052">
    <property type="component" value="Unassembled WGS sequence"/>
</dbReference>
<dbReference type="RefSeq" id="WP_144234146.1">
    <property type="nucleotide sequence ID" value="NZ_CP039543.1"/>
</dbReference>
<dbReference type="GO" id="GO:0000160">
    <property type="term" value="P:phosphorelay signal transduction system"/>
    <property type="evidence" value="ECO:0007669"/>
    <property type="project" value="InterPro"/>
</dbReference>
<accession>A0A6P1ZL44</accession>
<feature type="domain" description="Response regulatory" evidence="2">
    <location>
        <begin position="12"/>
        <end position="126"/>
    </location>
</feature>
<evidence type="ECO:0000313" key="4">
    <source>
        <dbReference type="EMBL" id="TVM35814.1"/>
    </source>
</evidence>
<reference evidence="4 5" key="1">
    <citation type="submission" date="2018-06" db="EMBL/GenBank/DDBJ databases">
        <title>Complete genome of Desulfovibrio marinus P48SEP.</title>
        <authorList>
            <person name="Crispim J.S."/>
            <person name="Vidigal P.M.P."/>
            <person name="Silva L.C.F."/>
            <person name="Araujo L.C."/>
            <person name="Laguardia C.N."/>
            <person name="Dias R.S."/>
            <person name="Sousa M.P."/>
            <person name="Paula S.O."/>
            <person name="Silva C."/>
        </authorList>
    </citation>
    <scope>NUCLEOTIDE SEQUENCE [LARGE SCALE GENOMIC DNA]</scope>
    <source>
        <strain evidence="4 5">P48SEP</strain>
    </source>
</reference>
<dbReference type="Gene3D" id="3.40.50.2300">
    <property type="match status" value="1"/>
</dbReference>
<organism evidence="4 5">
    <name type="scientific">Oceanidesulfovibrio marinus</name>
    <dbReference type="NCBI Taxonomy" id="370038"/>
    <lineage>
        <taxon>Bacteria</taxon>
        <taxon>Pseudomonadati</taxon>
        <taxon>Thermodesulfobacteriota</taxon>
        <taxon>Desulfovibrionia</taxon>
        <taxon>Desulfovibrionales</taxon>
        <taxon>Desulfovibrionaceae</taxon>
        <taxon>Oceanidesulfovibrio</taxon>
    </lineage>
</organism>
<keyword evidence="6" id="KW-1185">Reference proteome</keyword>
<name>A0A6P1ZL44_9BACT</name>
<reference evidence="3 6" key="2">
    <citation type="submission" date="2019-04" db="EMBL/GenBank/DDBJ databases">
        <title>Isolation and culture of sulfate reducing bacteria from the cold seep of the South China Sea.</title>
        <authorList>
            <person name="Sun C."/>
            <person name="Liu R."/>
        </authorList>
    </citation>
    <scope>NUCLEOTIDE SEQUENCE [LARGE SCALE GENOMIC DNA]</scope>
    <source>
        <strain evidence="3 6">CS1</strain>
    </source>
</reference>
<sequence length="131" mass="14299">MPFRNDTAAKKNILVVDPEKVTRLTFESILTRAGYNVTSVGGVGRAMDAMDQNHFHLVLADLAHGKGPALDLLAVKRSMESDVPIVVVDRDENSKSADTCFALGACSYLGKPVQAQELLRVVRQVLKAYEN</sequence>
<dbReference type="Proteomes" id="UP000503251">
    <property type="component" value="Chromosome"/>
</dbReference>
<dbReference type="PROSITE" id="PS50110">
    <property type="entry name" value="RESPONSE_REGULATORY"/>
    <property type="match status" value="1"/>
</dbReference>
<dbReference type="InterPro" id="IPR011006">
    <property type="entry name" value="CheY-like_superfamily"/>
</dbReference>
<dbReference type="SMART" id="SM00448">
    <property type="entry name" value="REC"/>
    <property type="match status" value="1"/>
</dbReference>
<protein>
    <submittedName>
        <fullName evidence="3">Response regulator</fullName>
    </submittedName>
</protein>
<dbReference type="Pfam" id="PF00072">
    <property type="entry name" value="Response_reg"/>
    <property type="match status" value="1"/>
</dbReference>
<dbReference type="InterPro" id="IPR001789">
    <property type="entry name" value="Sig_transdc_resp-reg_receiver"/>
</dbReference>
<dbReference type="PANTHER" id="PTHR43874:SF7">
    <property type="entry name" value="TWO-COMPONENT RESPONSE REGULATOR ARR10"/>
    <property type="match status" value="1"/>
</dbReference>
<evidence type="ECO:0000313" key="3">
    <source>
        <dbReference type="EMBL" id="QJT10071.1"/>
    </source>
</evidence>
<dbReference type="EMBL" id="CP039543">
    <property type="protein sequence ID" value="QJT10071.1"/>
    <property type="molecule type" value="Genomic_DNA"/>
</dbReference>
<evidence type="ECO:0000256" key="1">
    <source>
        <dbReference type="PROSITE-ProRule" id="PRU00169"/>
    </source>
</evidence>
<dbReference type="SUPFAM" id="SSF52172">
    <property type="entry name" value="CheY-like"/>
    <property type="match status" value="1"/>
</dbReference>
<evidence type="ECO:0000259" key="2">
    <source>
        <dbReference type="PROSITE" id="PS50110"/>
    </source>
</evidence>
<dbReference type="InterPro" id="IPR045279">
    <property type="entry name" value="ARR-like"/>
</dbReference>
<proteinExistence type="predicted"/>
<evidence type="ECO:0000313" key="5">
    <source>
        <dbReference type="Proteomes" id="UP000434052"/>
    </source>
</evidence>
<dbReference type="AlphaFoldDB" id="A0A6P1ZL44"/>
<keyword evidence="1" id="KW-0597">Phosphoprotein</keyword>
<evidence type="ECO:0000313" key="6">
    <source>
        <dbReference type="Proteomes" id="UP000503251"/>
    </source>
</evidence>
<dbReference type="PANTHER" id="PTHR43874">
    <property type="entry name" value="TWO-COMPONENT RESPONSE REGULATOR"/>
    <property type="match status" value="1"/>
</dbReference>
<gene>
    <name evidence="4" type="ORF">DQK91_03900</name>
    <name evidence="3" type="ORF">E8L03_14540</name>
</gene>
<feature type="modified residue" description="4-aspartylphosphate" evidence="1">
    <location>
        <position position="61"/>
    </location>
</feature>
<dbReference type="OrthoDB" id="9793549at2"/>
<dbReference type="EMBL" id="QMIF01000002">
    <property type="protein sequence ID" value="TVM35814.1"/>
    <property type="molecule type" value="Genomic_DNA"/>
</dbReference>